<organism evidence="1 2">
    <name type="scientific">Chryseobacterium indoltheticum</name>
    <dbReference type="NCBI Taxonomy" id="254"/>
    <lineage>
        <taxon>Bacteria</taxon>
        <taxon>Pseudomonadati</taxon>
        <taxon>Bacteroidota</taxon>
        <taxon>Flavobacteriia</taxon>
        <taxon>Flavobacteriales</taxon>
        <taxon>Weeksellaceae</taxon>
        <taxon>Chryseobacterium group</taxon>
        <taxon>Chryseobacterium</taxon>
    </lineage>
</organism>
<gene>
    <name evidence="1" type="ORF">EG340_11855</name>
</gene>
<dbReference type="RefSeq" id="WP_123886364.1">
    <property type="nucleotide sequence ID" value="NZ_CP033928.1"/>
</dbReference>
<name>A0A3G6N115_9FLAO</name>
<dbReference type="Proteomes" id="UP000269076">
    <property type="component" value="Chromosome"/>
</dbReference>
<dbReference type="EMBL" id="CP033928">
    <property type="protein sequence ID" value="AZA61690.1"/>
    <property type="molecule type" value="Genomic_DNA"/>
</dbReference>
<protein>
    <submittedName>
        <fullName evidence="1">Uncharacterized protein</fullName>
    </submittedName>
</protein>
<sequence length="225" mass="26752">MKKILLLFILVLGIIIKAQQTNSKIIKDSILGNPKYVKEYVAFLNDSGPFTFMQGDSEYGHAVMMIPSFLRKNMARSWFEADFCRYINNETYYDKKRNITKEIWYYKSGEIIDDYDYTYDRLNRLITEKSVNKYSKDSSQYFYTGNNKTAKFKKSSYQWENKPIERTVRNFDAEKPLFIIEFDSISKTDSVFVITNDIWKKVGERSYTSAKDSIYYKKIKPYQNL</sequence>
<evidence type="ECO:0000313" key="1">
    <source>
        <dbReference type="EMBL" id="AZA61690.1"/>
    </source>
</evidence>
<accession>A0A3G6N115</accession>
<reference evidence="1 2" key="1">
    <citation type="submission" date="2018-11" db="EMBL/GenBank/DDBJ databases">
        <title>Proposal to divide the Flavobacteriaceae and reorganize its genera based on Amino Acid Identity values calculated from whole genome sequences.</title>
        <authorList>
            <person name="Nicholson A.C."/>
            <person name="Gulvik C.A."/>
            <person name="Whitney A.M."/>
            <person name="Humrighouse B.W."/>
            <person name="Bell M."/>
            <person name="Holmes B."/>
            <person name="Steigerwalt A."/>
            <person name="Villarma A."/>
            <person name="Sheth M."/>
            <person name="Batra D."/>
            <person name="Pryor J."/>
            <person name="Bernardet J.-F."/>
            <person name="Hugo C."/>
            <person name="Kampfer P."/>
            <person name="Newman J."/>
            <person name="Mcquiston J.R."/>
        </authorList>
    </citation>
    <scope>NUCLEOTIDE SEQUENCE [LARGE SCALE GENOMIC DNA]</scope>
    <source>
        <strain evidence="1 2">G0211</strain>
    </source>
</reference>
<dbReference type="AlphaFoldDB" id="A0A3G6N115"/>
<evidence type="ECO:0000313" key="2">
    <source>
        <dbReference type="Proteomes" id="UP000269076"/>
    </source>
</evidence>
<proteinExistence type="predicted"/>